<accession>A0A2N4UKQ5</accession>
<dbReference type="Pfam" id="PF04536">
    <property type="entry name" value="TPM_phosphatase"/>
    <property type="match status" value="1"/>
</dbReference>
<feature type="domain" description="TPM" evidence="1">
    <location>
        <begin position="27"/>
        <end position="141"/>
    </location>
</feature>
<organism evidence="2 3">
    <name type="scientific">Pollutimonas nitritireducens</name>
    <dbReference type="NCBI Taxonomy" id="2045209"/>
    <lineage>
        <taxon>Bacteria</taxon>
        <taxon>Pseudomonadati</taxon>
        <taxon>Pseudomonadota</taxon>
        <taxon>Betaproteobacteria</taxon>
        <taxon>Burkholderiales</taxon>
        <taxon>Alcaligenaceae</taxon>
        <taxon>Pollutimonas</taxon>
    </lineage>
</organism>
<sequence length="168" mass="19030">MRQEGGKWKQMTGWSTVEGQWLRRRHFTPEVLAQIASRIKQSELDHTGELVVAIEAVSPAHEPDSRCRSLEVFGRLRVWDTPLNTGVLLYLALDKHRIEIVSDRAIAATDDMWENVCANLRTRLRSKEYASGILAAIDDIEVILRARCPPLAQGYINTNDLPNDPTLL</sequence>
<dbReference type="AlphaFoldDB" id="A0A2N4UKQ5"/>
<dbReference type="InterPro" id="IPR007621">
    <property type="entry name" value="TPM_dom"/>
</dbReference>
<reference evidence="2 3" key="1">
    <citation type="submission" date="2017-10" db="EMBL/GenBank/DDBJ databases">
        <title>Two draft genome sequences of Pusillimonas sp. strains isolated from a nitrate- and radionuclide-contaminated groundwater in Russia.</title>
        <authorList>
            <person name="Grouzdev D.S."/>
            <person name="Tourova T.P."/>
            <person name="Goeva M.A."/>
            <person name="Babich T.L."/>
            <person name="Sokolova D.S."/>
            <person name="Abdullin R."/>
            <person name="Poltaraus A.B."/>
            <person name="Toshchakov S.V."/>
            <person name="Nazina T.N."/>
        </authorList>
    </citation>
    <scope>NUCLEOTIDE SEQUENCE [LARGE SCALE GENOMIC DNA]</scope>
    <source>
        <strain evidence="2 3">JR1/69-2-13</strain>
    </source>
</reference>
<keyword evidence="3" id="KW-1185">Reference proteome</keyword>
<name>A0A2N4UKQ5_9BURK</name>
<comment type="caution">
    <text evidence="2">The sequence shown here is derived from an EMBL/GenBank/DDBJ whole genome shotgun (WGS) entry which is preliminary data.</text>
</comment>
<evidence type="ECO:0000313" key="3">
    <source>
        <dbReference type="Proteomes" id="UP000234328"/>
    </source>
</evidence>
<dbReference type="EMBL" id="PDNV01000001">
    <property type="protein sequence ID" value="PLC55617.1"/>
    <property type="molecule type" value="Genomic_DNA"/>
</dbReference>
<proteinExistence type="predicted"/>
<dbReference type="Gene3D" id="3.10.310.50">
    <property type="match status" value="1"/>
</dbReference>
<dbReference type="OrthoDB" id="5683663at2"/>
<protein>
    <recommendedName>
        <fullName evidence="1">TPM domain-containing protein</fullName>
    </recommendedName>
</protein>
<gene>
    <name evidence="2" type="ORF">CR155_00730</name>
</gene>
<evidence type="ECO:0000259" key="1">
    <source>
        <dbReference type="Pfam" id="PF04536"/>
    </source>
</evidence>
<evidence type="ECO:0000313" key="2">
    <source>
        <dbReference type="EMBL" id="PLC55617.1"/>
    </source>
</evidence>
<dbReference type="Proteomes" id="UP000234328">
    <property type="component" value="Unassembled WGS sequence"/>
</dbReference>